<organism evidence="2 3">
    <name type="scientific">Candidatus Buchananbacteria bacterium RIFCSPHIGHO2_01_FULL_39_8</name>
    <dbReference type="NCBI Taxonomy" id="1797533"/>
    <lineage>
        <taxon>Bacteria</taxon>
        <taxon>Candidatus Buchananiibacteriota</taxon>
    </lineage>
</organism>
<comment type="caution">
    <text evidence="2">The sequence shown here is derived from an EMBL/GenBank/DDBJ whole genome shotgun (WGS) entry which is preliminary data.</text>
</comment>
<protein>
    <submittedName>
        <fullName evidence="2">Uncharacterized protein</fullName>
    </submittedName>
</protein>
<accession>A0A1G1XYG4</accession>
<name>A0A1G1XYG4_9BACT</name>
<dbReference type="AlphaFoldDB" id="A0A1G1XYG4"/>
<evidence type="ECO:0000313" key="2">
    <source>
        <dbReference type="EMBL" id="OGY45125.1"/>
    </source>
</evidence>
<sequence length="68" mass="7737">MNKIVVAILIVIIIALAAGAYVYFFKAYQDSQFNAVRLYKNDIEGKAMKNITNSIEGENQRIQEQLNQ</sequence>
<keyword evidence="1" id="KW-0812">Transmembrane</keyword>
<dbReference type="Proteomes" id="UP000176241">
    <property type="component" value="Unassembled WGS sequence"/>
</dbReference>
<evidence type="ECO:0000313" key="3">
    <source>
        <dbReference type="Proteomes" id="UP000176241"/>
    </source>
</evidence>
<keyword evidence="1" id="KW-1133">Transmembrane helix</keyword>
<reference evidence="2 3" key="1">
    <citation type="journal article" date="2016" name="Nat. Commun.">
        <title>Thousands of microbial genomes shed light on interconnected biogeochemical processes in an aquifer system.</title>
        <authorList>
            <person name="Anantharaman K."/>
            <person name="Brown C.T."/>
            <person name="Hug L.A."/>
            <person name="Sharon I."/>
            <person name="Castelle C.J."/>
            <person name="Probst A.J."/>
            <person name="Thomas B.C."/>
            <person name="Singh A."/>
            <person name="Wilkins M.J."/>
            <person name="Karaoz U."/>
            <person name="Brodie E.L."/>
            <person name="Williams K.H."/>
            <person name="Hubbard S.S."/>
            <person name="Banfield J.F."/>
        </authorList>
    </citation>
    <scope>NUCLEOTIDE SEQUENCE [LARGE SCALE GENOMIC DNA]</scope>
</reference>
<dbReference type="EMBL" id="MHIC01000018">
    <property type="protein sequence ID" value="OGY45125.1"/>
    <property type="molecule type" value="Genomic_DNA"/>
</dbReference>
<evidence type="ECO:0000256" key="1">
    <source>
        <dbReference type="SAM" id="Phobius"/>
    </source>
</evidence>
<gene>
    <name evidence="2" type="ORF">A2731_04030</name>
</gene>
<proteinExistence type="predicted"/>
<dbReference type="STRING" id="1797533.A2731_04030"/>
<keyword evidence="1" id="KW-0472">Membrane</keyword>
<feature type="transmembrane region" description="Helical" evidence="1">
    <location>
        <begin position="6"/>
        <end position="24"/>
    </location>
</feature>